<feature type="region of interest" description="Disordered" evidence="4">
    <location>
        <begin position="55"/>
        <end position="80"/>
    </location>
</feature>
<proteinExistence type="inferred from homology"/>
<feature type="signal peptide" evidence="5">
    <location>
        <begin position="1"/>
        <end position="20"/>
    </location>
</feature>
<dbReference type="Gene3D" id="3.40.190.10">
    <property type="entry name" value="Periplasmic binding protein-like II"/>
    <property type="match status" value="2"/>
</dbReference>
<keyword evidence="9" id="KW-1185">Reference proteome</keyword>
<name>A0A2N6T6N3_9CORY</name>
<sequence length="330" mass="36432">MRVTFAKGATVLAIVAGTLAACSVTPVQPVQPGIGDEPAALQDLPLPAGAVVDPPGHAPETEVEPYNWPGSLRPSRESPEKRVPNIFKRGRIIVGVDQSQYLLSFRDNATGELKGFEVDLAREIARDIFGDPERVDFRFVDSSMRTESLVAGQVDIVIRTMSITKERSEEVDFSVPYLDSSVRMLVPTSSHLEGTDDLTDERICVAAGSNIVDIARENFPHQELMRTRTWTDCLMALQQYQAGLLVGDETILAGFAAQDPLTTVAGQPFAQQRYAVGIPKGYDGLTRQVNYTLDRVRTDCTWDAMFKRWLGPHIAPRTAPQPVYREETDD</sequence>
<dbReference type="GO" id="GO:0015276">
    <property type="term" value="F:ligand-gated monoatomic ion channel activity"/>
    <property type="evidence" value="ECO:0007669"/>
    <property type="project" value="InterPro"/>
</dbReference>
<keyword evidence="2" id="KW-0813">Transport</keyword>
<dbReference type="RefSeq" id="WP_102723466.1">
    <property type="nucleotide sequence ID" value="NZ_PNHG01000003.1"/>
</dbReference>
<dbReference type="PROSITE" id="PS51257">
    <property type="entry name" value="PROKAR_LIPOPROTEIN"/>
    <property type="match status" value="1"/>
</dbReference>
<evidence type="ECO:0000256" key="3">
    <source>
        <dbReference type="ARBA" id="ARBA00022729"/>
    </source>
</evidence>
<dbReference type="SMART" id="SM00062">
    <property type="entry name" value="PBPb"/>
    <property type="match status" value="1"/>
</dbReference>
<gene>
    <name evidence="8" type="ORF">CJ203_02810</name>
</gene>
<dbReference type="GO" id="GO:0030288">
    <property type="term" value="C:outer membrane-bounded periplasmic space"/>
    <property type="evidence" value="ECO:0007669"/>
    <property type="project" value="TreeGrafter"/>
</dbReference>
<dbReference type="PANTHER" id="PTHR30085">
    <property type="entry name" value="AMINO ACID ABC TRANSPORTER PERMEASE"/>
    <property type="match status" value="1"/>
</dbReference>
<dbReference type="CDD" id="cd13690">
    <property type="entry name" value="PBP2_GluB"/>
    <property type="match status" value="1"/>
</dbReference>
<evidence type="ECO:0000259" key="6">
    <source>
        <dbReference type="SMART" id="SM00062"/>
    </source>
</evidence>
<dbReference type="PANTHER" id="PTHR30085:SF6">
    <property type="entry name" value="ABC TRANSPORTER GLUTAMINE-BINDING PROTEIN GLNH"/>
    <property type="match status" value="1"/>
</dbReference>
<comment type="caution">
    <text evidence="8">The sequence shown here is derived from an EMBL/GenBank/DDBJ whole genome shotgun (WGS) entry which is preliminary data.</text>
</comment>
<dbReference type="AlphaFoldDB" id="A0A2N6T6N3"/>
<evidence type="ECO:0000256" key="4">
    <source>
        <dbReference type="SAM" id="MobiDB-lite"/>
    </source>
</evidence>
<evidence type="ECO:0000256" key="2">
    <source>
        <dbReference type="ARBA" id="ARBA00022448"/>
    </source>
</evidence>
<comment type="similarity">
    <text evidence="1">Belongs to the bacterial solute-binding protein 3 family.</text>
</comment>
<dbReference type="SUPFAM" id="SSF53850">
    <property type="entry name" value="Periplasmic binding protein-like II"/>
    <property type="match status" value="1"/>
</dbReference>
<dbReference type="GO" id="GO:0016020">
    <property type="term" value="C:membrane"/>
    <property type="evidence" value="ECO:0007669"/>
    <property type="project" value="InterPro"/>
</dbReference>
<accession>A0A2N6T6N3</accession>
<protein>
    <submittedName>
        <fullName evidence="8">ABC transporter</fullName>
    </submittedName>
</protein>
<keyword evidence="3 5" id="KW-0732">Signal</keyword>
<organism evidence="8 9">
    <name type="scientific">Corynebacterium tuscaniense</name>
    <dbReference type="NCBI Taxonomy" id="302449"/>
    <lineage>
        <taxon>Bacteria</taxon>
        <taxon>Bacillati</taxon>
        <taxon>Actinomycetota</taxon>
        <taxon>Actinomycetes</taxon>
        <taxon>Mycobacteriales</taxon>
        <taxon>Corynebacteriaceae</taxon>
        <taxon>Corynebacterium</taxon>
    </lineage>
</organism>
<feature type="domain" description="Solute-binding protein family 3/N-terminal" evidence="6">
    <location>
        <begin position="91"/>
        <end position="313"/>
    </location>
</feature>
<evidence type="ECO:0000313" key="9">
    <source>
        <dbReference type="Proteomes" id="UP000235836"/>
    </source>
</evidence>
<dbReference type="InterPro" id="IPR001320">
    <property type="entry name" value="Iontro_rcpt_C"/>
</dbReference>
<evidence type="ECO:0000256" key="1">
    <source>
        <dbReference type="ARBA" id="ARBA00010333"/>
    </source>
</evidence>
<dbReference type="SMART" id="SM00079">
    <property type="entry name" value="PBPe"/>
    <property type="match status" value="1"/>
</dbReference>
<dbReference type="InterPro" id="IPR001638">
    <property type="entry name" value="Solute-binding_3/MltF_N"/>
</dbReference>
<dbReference type="GO" id="GO:0005576">
    <property type="term" value="C:extracellular region"/>
    <property type="evidence" value="ECO:0007669"/>
    <property type="project" value="TreeGrafter"/>
</dbReference>
<dbReference type="Proteomes" id="UP000235836">
    <property type="component" value="Unassembled WGS sequence"/>
</dbReference>
<evidence type="ECO:0000259" key="7">
    <source>
        <dbReference type="SMART" id="SM00079"/>
    </source>
</evidence>
<evidence type="ECO:0000256" key="5">
    <source>
        <dbReference type="SAM" id="SignalP"/>
    </source>
</evidence>
<feature type="domain" description="Ionotropic glutamate receptor C-terminal" evidence="7">
    <location>
        <begin position="91"/>
        <end position="312"/>
    </location>
</feature>
<dbReference type="InterPro" id="IPR051455">
    <property type="entry name" value="Bact_solute-bind_prot3"/>
</dbReference>
<dbReference type="Pfam" id="PF00497">
    <property type="entry name" value="SBP_bac_3"/>
    <property type="match status" value="1"/>
</dbReference>
<feature type="chain" id="PRO_5038858628" evidence="5">
    <location>
        <begin position="21"/>
        <end position="330"/>
    </location>
</feature>
<reference evidence="8 9" key="1">
    <citation type="submission" date="2017-09" db="EMBL/GenBank/DDBJ databases">
        <title>Bacterial strain isolated from the female urinary microbiota.</title>
        <authorList>
            <person name="Thomas-White K."/>
            <person name="Kumar N."/>
            <person name="Forster S."/>
            <person name="Putonti C."/>
            <person name="Lawley T."/>
            <person name="Wolfe A.J."/>
        </authorList>
    </citation>
    <scope>NUCLEOTIDE SEQUENCE [LARGE SCALE GENOMIC DNA]</scope>
    <source>
        <strain evidence="8 9">UMB0792</strain>
    </source>
</reference>
<dbReference type="EMBL" id="PNHG01000003">
    <property type="protein sequence ID" value="PMC64962.1"/>
    <property type="molecule type" value="Genomic_DNA"/>
</dbReference>
<dbReference type="GO" id="GO:0006865">
    <property type="term" value="P:amino acid transport"/>
    <property type="evidence" value="ECO:0007669"/>
    <property type="project" value="TreeGrafter"/>
</dbReference>
<evidence type="ECO:0000313" key="8">
    <source>
        <dbReference type="EMBL" id="PMC64962.1"/>
    </source>
</evidence>